<evidence type="ECO:0000256" key="3">
    <source>
        <dbReference type="ARBA" id="ARBA00023315"/>
    </source>
</evidence>
<dbReference type="CDD" id="cd04301">
    <property type="entry name" value="NAT_SF"/>
    <property type="match status" value="1"/>
</dbReference>
<feature type="binding site" evidence="4">
    <location>
        <begin position="240"/>
        <end position="246"/>
    </location>
    <ligand>
        <name>acetyl-CoA</name>
        <dbReference type="ChEBI" id="CHEBI:57288"/>
        <label>2</label>
    </ligand>
</feature>
<comment type="caution">
    <text evidence="4">Lacks conserved residue(s) required for the propagation of feature annotation.</text>
</comment>
<evidence type="ECO:0000256" key="2">
    <source>
        <dbReference type="ARBA" id="ARBA00022737"/>
    </source>
</evidence>
<reference evidence="7" key="1">
    <citation type="journal article" date="2019" name="Int. J. Syst. Evol. Microbiol.">
        <title>The Global Catalogue of Microorganisms (GCM) 10K type strain sequencing project: providing services to taxonomists for standard genome sequencing and annotation.</title>
        <authorList>
            <consortium name="The Broad Institute Genomics Platform"/>
            <consortium name="The Broad Institute Genome Sequencing Center for Infectious Disease"/>
            <person name="Wu L."/>
            <person name="Ma J."/>
        </authorList>
    </citation>
    <scope>NUCLEOTIDE SEQUENCE [LARGE SCALE GENOMIC DNA]</scope>
    <source>
        <strain evidence="7">JCM 1490</strain>
    </source>
</reference>
<dbReference type="NCBIfam" id="TIGR03448">
    <property type="entry name" value="mycothiol_MshD"/>
    <property type="match status" value="1"/>
</dbReference>
<name>A0ABW2QCB3_9MICO</name>
<dbReference type="InterPro" id="IPR050832">
    <property type="entry name" value="Bact_Acetyltransf"/>
</dbReference>
<keyword evidence="1 4" id="KW-0808">Transferase</keyword>
<dbReference type="Proteomes" id="UP001596455">
    <property type="component" value="Unassembled WGS sequence"/>
</dbReference>
<dbReference type="EC" id="2.3.1.189" evidence="4"/>
<feature type="domain" description="N-acetyltransferase" evidence="5">
    <location>
        <begin position="152"/>
        <end position="294"/>
    </location>
</feature>
<feature type="domain" description="N-acetyltransferase" evidence="5">
    <location>
        <begin position="8"/>
        <end position="136"/>
    </location>
</feature>
<feature type="binding site" evidence="4">
    <location>
        <position position="267"/>
    </location>
    <ligand>
        <name>1D-myo-inositol 2-(L-cysteinylamino)-2-deoxy-alpha-D-glucopyranoside</name>
        <dbReference type="ChEBI" id="CHEBI:58887"/>
    </ligand>
</feature>
<dbReference type="HAMAP" id="MF_01698">
    <property type="entry name" value="MshD"/>
    <property type="match status" value="1"/>
</dbReference>
<keyword evidence="3 4" id="KW-0012">Acyltransferase</keyword>
<dbReference type="PROSITE" id="PS51186">
    <property type="entry name" value="GNAT"/>
    <property type="match status" value="2"/>
</dbReference>
<evidence type="ECO:0000256" key="1">
    <source>
        <dbReference type="ARBA" id="ARBA00022679"/>
    </source>
</evidence>
<dbReference type="InterPro" id="IPR017813">
    <property type="entry name" value="Mycothiol_AcTrfase"/>
</dbReference>
<dbReference type="InterPro" id="IPR000182">
    <property type="entry name" value="GNAT_dom"/>
</dbReference>
<comment type="similarity">
    <text evidence="4">Belongs to the acetyltransferase family. MshD subfamily.</text>
</comment>
<gene>
    <name evidence="4 6" type="primary">mshD</name>
    <name evidence="6" type="ORF">ACFQQL_18560</name>
</gene>
<organism evidence="6 7">
    <name type="scientific">Georgenia alba</name>
    <dbReference type="NCBI Taxonomy" id="2233858"/>
    <lineage>
        <taxon>Bacteria</taxon>
        <taxon>Bacillati</taxon>
        <taxon>Actinomycetota</taxon>
        <taxon>Actinomycetes</taxon>
        <taxon>Micrococcales</taxon>
        <taxon>Bogoriellaceae</taxon>
        <taxon>Georgenia</taxon>
    </lineage>
</organism>
<feature type="binding site" evidence="4">
    <location>
        <begin position="76"/>
        <end position="78"/>
    </location>
    <ligand>
        <name>acetyl-CoA</name>
        <dbReference type="ChEBI" id="CHEBI:57288"/>
        <label>1</label>
    </ligand>
</feature>
<proteinExistence type="inferred from homology"/>
<dbReference type="Gene3D" id="3.40.630.30">
    <property type="match status" value="1"/>
</dbReference>
<dbReference type="PANTHER" id="PTHR43877">
    <property type="entry name" value="AMINOALKYLPHOSPHONATE N-ACETYLTRANSFERASE-RELATED-RELATED"/>
    <property type="match status" value="1"/>
</dbReference>
<sequence>MAPSSDVAETARLDERMTQEVLDLAAAVAEHDGVAALSEASLLALRRGEDVRHLLVGGLEPAGYAQVDPVAGTAELTVRPESRRRGNGAALLHAVRRLAPGVAVWAHGDLPAARALAAASGMERVRELLQMALDLPAPGVPLETAPAAHGLPQARTFRPGQDEEAWLRLNGRAFASHPEQGRMTLEDLRARQDESWFDPSVLWVVPDEHDGELLAAMWVKILPGDDAGEIYVLGVDPDAQGRGLGRRLTSLALAEMTARGLRRSTLYVEGDNTAARRTYEQKGFTCVATDVQYR</sequence>
<dbReference type="Pfam" id="PF00583">
    <property type="entry name" value="Acetyltransf_1"/>
    <property type="match status" value="1"/>
</dbReference>
<comment type="catalytic activity">
    <reaction evidence="4">
        <text>1D-myo-inositol 2-(L-cysteinylamino)-2-deoxy-alpha-D-glucopyranoside + acetyl-CoA = mycothiol + CoA + H(+)</text>
        <dbReference type="Rhea" id="RHEA:26172"/>
        <dbReference type="ChEBI" id="CHEBI:15378"/>
        <dbReference type="ChEBI" id="CHEBI:16768"/>
        <dbReference type="ChEBI" id="CHEBI:57287"/>
        <dbReference type="ChEBI" id="CHEBI:57288"/>
        <dbReference type="ChEBI" id="CHEBI:58887"/>
        <dbReference type="EC" id="2.3.1.189"/>
    </reaction>
</comment>
<feature type="binding site" evidence="4">
    <location>
        <begin position="233"/>
        <end position="235"/>
    </location>
    <ligand>
        <name>acetyl-CoA</name>
        <dbReference type="ChEBI" id="CHEBI:57288"/>
        <label>2</label>
    </ligand>
</feature>
<dbReference type="RefSeq" id="WP_382396655.1">
    <property type="nucleotide sequence ID" value="NZ_JBHTCQ010000005.1"/>
</dbReference>
<feature type="binding site" evidence="4">
    <location>
        <position position="229"/>
    </location>
    <ligand>
        <name>1D-myo-inositol 2-(L-cysteinylamino)-2-deoxy-alpha-D-glucopyranoside</name>
        <dbReference type="ChEBI" id="CHEBI:58887"/>
    </ligand>
</feature>
<dbReference type="PIRSF" id="PIRSF021524">
    <property type="entry name" value="MSH_acetyltransferase"/>
    <property type="match status" value="1"/>
</dbReference>
<dbReference type="InterPro" id="IPR016181">
    <property type="entry name" value="Acyl_CoA_acyltransferase"/>
</dbReference>
<accession>A0ABW2QCB3</accession>
<evidence type="ECO:0000313" key="6">
    <source>
        <dbReference type="EMBL" id="MFC7407126.1"/>
    </source>
</evidence>
<comment type="function">
    <text evidence="4">Catalyzes the transfer of acetyl from acetyl-CoA to desacetylmycothiol (Cys-GlcN-Ins) to form mycothiol.</text>
</comment>
<evidence type="ECO:0000313" key="7">
    <source>
        <dbReference type="Proteomes" id="UP001596455"/>
    </source>
</evidence>
<keyword evidence="2 4" id="KW-0677">Repeat</keyword>
<evidence type="ECO:0000256" key="4">
    <source>
        <dbReference type="HAMAP-Rule" id="MF_01698"/>
    </source>
</evidence>
<feature type="binding site" evidence="4">
    <location>
        <begin position="272"/>
        <end position="277"/>
    </location>
    <ligand>
        <name>acetyl-CoA</name>
        <dbReference type="ChEBI" id="CHEBI:57288"/>
        <label>2</label>
    </ligand>
</feature>
<comment type="subunit">
    <text evidence="4">Monomer.</text>
</comment>
<keyword evidence="7" id="KW-1185">Reference proteome</keyword>
<dbReference type="SUPFAM" id="SSF55729">
    <property type="entry name" value="Acyl-CoA N-acyltransferases (Nat)"/>
    <property type="match status" value="1"/>
</dbReference>
<dbReference type="GO" id="GO:0035447">
    <property type="term" value="F:mycothiol synthase activity"/>
    <property type="evidence" value="ECO:0007669"/>
    <property type="project" value="UniProtKB-EC"/>
</dbReference>
<protein>
    <recommendedName>
        <fullName evidence="4">Mycothiol acetyltransferase</fullName>
        <shortName evidence="4">MSH acetyltransferase</shortName>
        <ecNumber evidence="4">2.3.1.189</ecNumber>
    </recommendedName>
    <alternativeName>
        <fullName evidence="4">Mycothiol synthase</fullName>
    </alternativeName>
</protein>
<feature type="binding site" evidence="4">
    <location>
        <position position="39"/>
    </location>
    <ligand>
        <name>1D-myo-inositol 2-(L-cysteinylamino)-2-deoxy-alpha-D-glucopyranoside</name>
        <dbReference type="ChEBI" id="CHEBI:58887"/>
    </ligand>
</feature>
<dbReference type="EMBL" id="JBHTCQ010000005">
    <property type="protein sequence ID" value="MFC7407126.1"/>
    <property type="molecule type" value="Genomic_DNA"/>
</dbReference>
<comment type="caution">
    <text evidence="6">The sequence shown here is derived from an EMBL/GenBank/DDBJ whole genome shotgun (WGS) entry which is preliminary data.</text>
</comment>
<evidence type="ECO:0000259" key="5">
    <source>
        <dbReference type="PROSITE" id="PS51186"/>
    </source>
</evidence>
<feature type="binding site" evidence="4">
    <location>
        <position position="220"/>
    </location>
    <ligand>
        <name>1D-myo-inositol 2-(L-cysteinylamino)-2-deoxy-alpha-D-glucopyranoside</name>
        <dbReference type="ChEBI" id="CHEBI:58887"/>
    </ligand>
</feature>
<feature type="binding site" evidence="4">
    <location>
        <position position="179"/>
    </location>
    <ligand>
        <name>1D-myo-inositol 2-(L-cysteinylamino)-2-deoxy-alpha-D-glucopyranoside</name>
        <dbReference type="ChEBI" id="CHEBI:58887"/>
    </ligand>
</feature>